<dbReference type="Pfam" id="PF12663">
    <property type="entry name" value="DUF3788"/>
    <property type="match status" value="1"/>
</dbReference>
<evidence type="ECO:0000313" key="2">
    <source>
        <dbReference type="Proteomes" id="UP001203136"/>
    </source>
</evidence>
<dbReference type="EMBL" id="JAINVB010000001">
    <property type="protein sequence ID" value="MCK0086402.1"/>
    <property type="molecule type" value="Genomic_DNA"/>
</dbReference>
<comment type="caution">
    <text evidence="1">The sequence shown here is derived from an EMBL/GenBank/DDBJ whole genome shotgun (WGS) entry which is preliminary data.</text>
</comment>
<organism evidence="1 2">
    <name type="scientific">Clostridium symbiosum</name>
    <name type="common">Bacteroides symbiosus</name>
    <dbReference type="NCBI Taxonomy" id="1512"/>
    <lineage>
        <taxon>Bacteria</taxon>
        <taxon>Bacillati</taxon>
        <taxon>Bacillota</taxon>
        <taxon>Clostridia</taxon>
        <taxon>Lachnospirales</taxon>
        <taxon>Lachnospiraceae</taxon>
        <taxon>Otoolea</taxon>
    </lineage>
</organism>
<sequence>MYDRMLDKQNRPAFDDMAAYCGKSMKLFIRINEWLSEVCETTQEIVFPYGNNYGWAVAHRKKKKLICNVFAENDAFTVMVRLSNEQFLSLYDRMGEETRKCIDNKYPCGDGGWLHYRVTGEAHFCDIQKMLEVKCAL</sequence>
<reference evidence="1" key="1">
    <citation type="journal article" date="2022" name="Cell Host Microbe">
        <title>Colonization of the live biotherapeutic product VE303 and modulation of the microbiota and metabolites in healthy volunteers.</title>
        <authorList>
            <person name="Dsouza M."/>
            <person name="Menon R."/>
            <person name="Crossette E."/>
            <person name="Bhattarai S.K."/>
            <person name="Schneider J."/>
            <person name="Kim Y.G."/>
            <person name="Reddy S."/>
            <person name="Caballero S."/>
            <person name="Felix C."/>
            <person name="Cornacchione L."/>
            <person name="Hendrickson J."/>
            <person name="Watson A.R."/>
            <person name="Minot S.S."/>
            <person name="Greenfield N."/>
            <person name="Schopf L."/>
            <person name="Szabady R."/>
            <person name="Patarroyo J."/>
            <person name="Smith W."/>
            <person name="Harrison P."/>
            <person name="Kuijper E.J."/>
            <person name="Kelly C.P."/>
            <person name="Olle B."/>
            <person name="Bobilev D."/>
            <person name="Silber J.L."/>
            <person name="Bucci V."/>
            <person name="Roberts B."/>
            <person name="Faith J."/>
            <person name="Norman J.M."/>
        </authorList>
    </citation>
    <scope>NUCLEOTIDE SEQUENCE</scope>
    <source>
        <strain evidence="1">VE303-04</strain>
    </source>
</reference>
<name>A0AAW5F3D2_CLOSY</name>
<evidence type="ECO:0000313" key="1">
    <source>
        <dbReference type="EMBL" id="MCK0086402.1"/>
    </source>
</evidence>
<protein>
    <submittedName>
        <fullName evidence="1">DUF3788 domain-containing protein</fullName>
    </submittedName>
</protein>
<dbReference type="InterPro" id="IPR024265">
    <property type="entry name" value="DUF3788"/>
</dbReference>
<dbReference type="Proteomes" id="UP001203136">
    <property type="component" value="Unassembled WGS sequence"/>
</dbReference>
<accession>A0AAW5F3D2</accession>
<proteinExistence type="predicted"/>
<gene>
    <name evidence="1" type="ORF">K5I21_11085</name>
</gene>
<dbReference type="RefSeq" id="WP_003498475.1">
    <property type="nucleotide sequence ID" value="NZ_BAABZD010000018.1"/>
</dbReference>
<dbReference type="AlphaFoldDB" id="A0AAW5F3D2"/>